<evidence type="ECO:0000313" key="3">
    <source>
        <dbReference type="WBParaSite" id="GPUH_0002675601-mRNA-1"/>
    </source>
</evidence>
<evidence type="ECO:0000313" key="2">
    <source>
        <dbReference type="Proteomes" id="UP000271098"/>
    </source>
</evidence>
<dbReference type="Proteomes" id="UP000271098">
    <property type="component" value="Unassembled WGS sequence"/>
</dbReference>
<dbReference type="EMBL" id="UYRT01113412">
    <property type="protein sequence ID" value="VDN49390.1"/>
    <property type="molecule type" value="Genomic_DNA"/>
</dbReference>
<keyword evidence="2" id="KW-1185">Reference proteome</keyword>
<dbReference type="AlphaFoldDB" id="A0A183F0I5"/>
<reference evidence="1 2" key="2">
    <citation type="submission" date="2018-11" db="EMBL/GenBank/DDBJ databases">
        <authorList>
            <consortium name="Pathogen Informatics"/>
        </authorList>
    </citation>
    <scope>NUCLEOTIDE SEQUENCE [LARGE SCALE GENOMIC DNA]</scope>
</reference>
<sequence>MSSLKQNLPFMDRNKGIMDTDRGFPAGLARSKAPGFGFSEKSFELNGPQIACVIGQPQQHHPKAEEIMPVNEASWNEKQEKLFWARAPTASQPSLLAPSQSQKPGIFAHSVDIFFRRRFSCLSRFCQNE</sequence>
<gene>
    <name evidence="1" type="ORF">GPUH_LOCUS26727</name>
</gene>
<protein>
    <submittedName>
        <fullName evidence="1 3">Uncharacterized protein</fullName>
    </submittedName>
</protein>
<accession>A0A183F0I5</accession>
<proteinExistence type="predicted"/>
<dbReference type="WBParaSite" id="GPUH_0002675601-mRNA-1">
    <property type="protein sequence ID" value="GPUH_0002675601-mRNA-1"/>
    <property type="gene ID" value="GPUH_0002675601"/>
</dbReference>
<name>A0A183F0I5_9BILA</name>
<reference evidence="3" key="1">
    <citation type="submission" date="2016-06" db="UniProtKB">
        <authorList>
            <consortium name="WormBaseParasite"/>
        </authorList>
    </citation>
    <scope>IDENTIFICATION</scope>
</reference>
<evidence type="ECO:0000313" key="1">
    <source>
        <dbReference type="EMBL" id="VDN49390.1"/>
    </source>
</evidence>
<organism evidence="3">
    <name type="scientific">Gongylonema pulchrum</name>
    <dbReference type="NCBI Taxonomy" id="637853"/>
    <lineage>
        <taxon>Eukaryota</taxon>
        <taxon>Metazoa</taxon>
        <taxon>Ecdysozoa</taxon>
        <taxon>Nematoda</taxon>
        <taxon>Chromadorea</taxon>
        <taxon>Rhabditida</taxon>
        <taxon>Spirurina</taxon>
        <taxon>Spiruromorpha</taxon>
        <taxon>Spiruroidea</taxon>
        <taxon>Gongylonematidae</taxon>
        <taxon>Gongylonema</taxon>
    </lineage>
</organism>